<reference evidence="1 2" key="1">
    <citation type="submission" date="2019-05" db="EMBL/GenBank/DDBJ databases">
        <title>Another draft genome of Portunus trituberculatus and its Hox gene families provides insights of decapod evolution.</title>
        <authorList>
            <person name="Jeong J.-H."/>
            <person name="Song I."/>
            <person name="Kim S."/>
            <person name="Choi T."/>
            <person name="Kim D."/>
            <person name="Ryu S."/>
            <person name="Kim W."/>
        </authorList>
    </citation>
    <scope>NUCLEOTIDE SEQUENCE [LARGE SCALE GENOMIC DNA]</scope>
    <source>
        <tissue evidence="1">Muscle</tissue>
    </source>
</reference>
<dbReference type="AlphaFoldDB" id="A0A5B7F858"/>
<comment type="caution">
    <text evidence="1">The sequence shown here is derived from an EMBL/GenBank/DDBJ whole genome shotgun (WGS) entry which is preliminary data.</text>
</comment>
<dbReference type="EMBL" id="VSRR010005161">
    <property type="protein sequence ID" value="MPC41717.1"/>
    <property type="molecule type" value="Genomic_DNA"/>
</dbReference>
<organism evidence="1 2">
    <name type="scientific">Portunus trituberculatus</name>
    <name type="common">Swimming crab</name>
    <name type="synonym">Neptunus trituberculatus</name>
    <dbReference type="NCBI Taxonomy" id="210409"/>
    <lineage>
        <taxon>Eukaryota</taxon>
        <taxon>Metazoa</taxon>
        <taxon>Ecdysozoa</taxon>
        <taxon>Arthropoda</taxon>
        <taxon>Crustacea</taxon>
        <taxon>Multicrustacea</taxon>
        <taxon>Malacostraca</taxon>
        <taxon>Eumalacostraca</taxon>
        <taxon>Eucarida</taxon>
        <taxon>Decapoda</taxon>
        <taxon>Pleocyemata</taxon>
        <taxon>Brachyura</taxon>
        <taxon>Eubrachyura</taxon>
        <taxon>Portunoidea</taxon>
        <taxon>Portunidae</taxon>
        <taxon>Portuninae</taxon>
        <taxon>Portunus</taxon>
    </lineage>
</organism>
<dbReference type="Proteomes" id="UP000324222">
    <property type="component" value="Unassembled WGS sequence"/>
</dbReference>
<evidence type="ECO:0000313" key="1">
    <source>
        <dbReference type="EMBL" id="MPC41717.1"/>
    </source>
</evidence>
<accession>A0A5B7F858</accession>
<protein>
    <submittedName>
        <fullName evidence="1">Uncharacterized protein</fullName>
    </submittedName>
</protein>
<sequence length="77" mass="8480">MCVQDPLQPRDCQGLVMAAAFNIIFDKIMHSGPPRRNMLLSGPVNTHPNNGGGDYSIHTVVTDSLIPPPPLRVFWRA</sequence>
<keyword evidence="2" id="KW-1185">Reference proteome</keyword>
<proteinExistence type="predicted"/>
<evidence type="ECO:0000313" key="2">
    <source>
        <dbReference type="Proteomes" id="UP000324222"/>
    </source>
</evidence>
<gene>
    <name evidence="1" type="ORF">E2C01_035318</name>
</gene>
<name>A0A5B7F858_PORTR</name>